<keyword evidence="7" id="KW-0968">Cytoplasmic vesicle</keyword>
<dbReference type="PROSITE" id="PS50195">
    <property type="entry name" value="PX"/>
    <property type="match status" value="1"/>
</dbReference>
<dbReference type="InterPro" id="IPR052467">
    <property type="entry name" value="Sorting_nexin_PX-domain"/>
</dbReference>
<evidence type="ECO:0000259" key="8">
    <source>
        <dbReference type="PROSITE" id="PS50195"/>
    </source>
</evidence>
<accession>A0A2G8LM10</accession>
<keyword evidence="4" id="KW-0653">Protein transport</keyword>
<sequence length="173" mass="19732">MVASESWAECKSERQADENFRRIAAYQIHVKVAGKTHIVEKRYREFHTFHKKLRKTMDIPDFPPKKVLQLSAKGIEHRRQGLENYFNSIISSGSIPKSFLTFLRVKNLKKSASFDSIDELGTDSGSDQAINQFWYLRVTLPHRMSENKDILVEGALHGSMTITSGAGDFQLDS</sequence>
<dbReference type="GO" id="GO:0015031">
    <property type="term" value="P:protein transport"/>
    <property type="evidence" value="ECO:0007669"/>
    <property type="project" value="UniProtKB-KW"/>
</dbReference>
<feature type="domain" description="PX" evidence="8">
    <location>
        <begin position="4"/>
        <end position="112"/>
    </location>
</feature>
<evidence type="ECO:0000313" key="9">
    <source>
        <dbReference type="EMBL" id="PIK61296.1"/>
    </source>
</evidence>
<keyword evidence="5" id="KW-0446">Lipid-binding</keyword>
<dbReference type="SMART" id="SM00312">
    <property type="entry name" value="PX"/>
    <property type="match status" value="1"/>
</dbReference>
<name>A0A2G8LM10_STIJA</name>
<evidence type="ECO:0000256" key="2">
    <source>
        <dbReference type="ARBA" id="ARBA00010883"/>
    </source>
</evidence>
<dbReference type="GO" id="GO:1901981">
    <property type="term" value="F:phosphatidylinositol phosphate binding"/>
    <property type="evidence" value="ECO:0007669"/>
    <property type="project" value="TreeGrafter"/>
</dbReference>
<dbReference type="PANTHER" id="PTHR15813:SF9">
    <property type="entry name" value="PX DOMAIN-CONTAINING PROTEIN"/>
    <property type="match status" value="1"/>
</dbReference>
<dbReference type="Gene3D" id="3.30.1520.10">
    <property type="entry name" value="Phox-like domain"/>
    <property type="match status" value="1"/>
</dbReference>
<dbReference type="InterPro" id="IPR036871">
    <property type="entry name" value="PX_dom_sf"/>
</dbReference>
<keyword evidence="3" id="KW-0813">Transport</keyword>
<protein>
    <submittedName>
        <fullName evidence="9">Putative sorting nexin-24 isoform X1</fullName>
    </submittedName>
</protein>
<organism evidence="9 10">
    <name type="scientific">Stichopus japonicus</name>
    <name type="common">Sea cucumber</name>
    <dbReference type="NCBI Taxonomy" id="307972"/>
    <lineage>
        <taxon>Eukaryota</taxon>
        <taxon>Metazoa</taxon>
        <taxon>Echinodermata</taxon>
        <taxon>Eleutherozoa</taxon>
        <taxon>Echinozoa</taxon>
        <taxon>Holothuroidea</taxon>
        <taxon>Aspidochirotacea</taxon>
        <taxon>Aspidochirotida</taxon>
        <taxon>Stichopodidae</taxon>
        <taxon>Apostichopus</taxon>
    </lineage>
</organism>
<keyword evidence="6" id="KW-0472">Membrane</keyword>
<gene>
    <name evidence="9" type="ORF">BSL78_01787</name>
</gene>
<evidence type="ECO:0000256" key="5">
    <source>
        <dbReference type="ARBA" id="ARBA00023121"/>
    </source>
</evidence>
<dbReference type="OrthoDB" id="93876at2759"/>
<dbReference type="STRING" id="307972.A0A2G8LM10"/>
<dbReference type="Pfam" id="PF00787">
    <property type="entry name" value="PX"/>
    <property type="match status" value="1"/>
</dbReference>
<reference evidence="9 10" key="1">
    <citation type="journal article" date="2017" name="PLoS Biol.">
        <title>The sea cucumber genome provides insights into morphological evolution and visceral regeneration.</title>
        <authorList>
            <person name="Zhang X."/>
            <person name="Sun L."/>
            <person name="Yuan J."/>
            <person name="Sun Y."/>
            <person name="Gao Y."/>
            <person name="Zhang L."/>
            <person name="Li S."/>
            <person name="Dai H."/>
            <person name="Hamel J.F."/>
            <person name="Liu C."/>
            <person name="Yu Y."/>
            <person name="Liu S."/>
            <person name="Lin W."/>
            <person name="Guo K."/>
            <person name="Jin S."/>
            <person name="Xu P."/>
            <person name="Storey K.B."/>
            <person name="Huan P."/>
            <person name="Zhang T."/>
            <person name="Zhou Y."/>
            <person name="Zhang J."/>
            <person name="Lin C."/>
            <person name="Li X."/>
            <person name="Xing L."/>
            <person name="Huo D."/>
            <person name="Sun M."/>
            <person name="Wang L."/>
            <person name="Mercier A."/>
            <person name="Li F."/>
            <person name="Yang H."/>
            <person name="Xiang J."/>
        </authorList>
    </citation>
    <scope>NUCLEOTIDE SEQUENCE [LARGE SCALE GENOMIC DNA]</scope>
    <source>
        <strain evidence="9">Shaxun</strain>
        <tissue evidence="9">Muscle</tissue>
    </source>
</reference>
<evidence type="ECO:0000256" key="1">
    <source>
        <dbReference type="ARBA" id="ARBA00004180"/>
    </source>
</evidence>
<proteinExistence type="inferred from homology"/>
<dbReference type="AlphaFoldDB" id="A0A2G8LM10"/>
<dbReference type="GO" id="GO:0030659">
    <property type="term" value="C:cytoplasmic vesicle membrane"/>
    <property type="evidence" value="ECO:0007669"/>
    <property type="project" value="UniProtKB-SubCell"/>
</dbReference>
<comment type="subcellular location">
    <subcellularLocation>
        <location evidence="1">Cytoplasmic vesicle membrane</location>
        <topology evidence="1">Peripheral membrane protein</topology>
        <orientation evidence="1">Cytoplasmic side</orientation>
    </subcellularLocation>
</comment>
<dbReference type="EMBL" id="MRZV01000036">
    <property type="protein sequence ID" value="PIK61296.1"/>
    <property type="molecule type" value="Genomic_DNA"/>
</dbReference>
<evidence type="ECO:0000313" key="10">
    <source>
        <dbReference type="Proteomes" id="UP000230750"/>
    </source>
</evidence>
<evidence type="ECO:0000256" key="7">
    <source>
        <dbReference type="ARBA" id="ARBA00023329"/>
    </source>
</evidence>
<evidence type="ECO:0000256" key="6">
    <source>
        <dbReference type="ARBA" id="ARBA00023136"/>
    </source>
</evidence>
<keyword evidence="10" id="KW-1185">Reference proteome</keyword>
<evidence type="ECO:0000256" key="4">
    <source>
        <dbReference type="ARBA" id="ARBA00022927"/>
    </source>
</evidence>
<dbReference type="PANTHER" id="PTHR15813">
    <property type="entry name" value="SORTING NEXIN-22 AND 24"/>
    <property type="match status" value="1"/>
</dbReference>
<dbReference type="SUPFAM" id="SSF64268">
    <property type="entry name" value="PX domain"/>
    <property type="match status" value="1"/>
</dbReference>
<evidence type="ECO:0000256" key="3">
    <source>
        <dbReference type="ARBA" id="ARBA00022448"/>
    </source>
</evidence>
<comment type="caution">
    <text evidence="9">The sequence shown here is derived from an EMBL/GenBank/DDBJ whole genome shotgun (WGS) entry which is preliminary data.</text>
</comment>
<dbReference type="Proteomes" id="UP000230750">
    <property type="component" value="Unassembled WGS sequence"/>
</dbReference>
<dbReference type="InterPro" id="IPR001683">
    <property type="entry name" value="PX_dom"/>
</dbReference>
<comment type="similarity">
    <text evidence="2">Belongs to the sorting nexin family.</text>
</comment>